<reference evidence="1 2" key="1">
    <citation type="submission" date="2018-03" db="EMBL/GenBank/DDBJ databases">
        <title>Genomic Encyclopedia of Archaeal and Bacterial Type Strains, Phase II (KMG-II): from individual species to whole genera.</title>
        <authorList>
            <person name="Goeker M."/>
        </authorList>
    </citation>
    <scope>NUCLEOTIDE SEQUENCE [LARGE SCALE GENOMIC DNA]</scope>
    <source>
        <strain evidence="1 2">DSM 27267</strain>
    </source>
</reference>
<dbReference type="AlphaFoldDB" id="A0A2P8C576"/>
<organism evidence="1 2">
    <name type="scientific">Prolixibacter denitrificans</name>
    <dbReference type="NCBI Taxonomy" id="1541063"/>
    <lineage>
        <taxon>Bacteria</taxon>
        <taxon>Pseudomonadati</taxon>
        <taxon>Bacteroidota</taxon>
        <taxon>Bacteroidia</taxon>
        <taxon>Marinilabiliales</taxon>
        <taxon>Prolixibacteraceae</taxon>
        <taxon>Prolixibacter</taxon>
    </lineage>
</organism>
<dbReference type="RefSeq" id="WP_153637062.1">
    <property type="nucleotide sequence ID" value="NZ_BLAU01000001.1"/>
</dbReference>
<protein>
    <submittedName>
        <fullName evidence="1">Uncharacterized protein</fullName>
    </submittedName>
</protein>
<proteinExistence type="predicted"/>
<name>A0A2P8C576_9BACT</name>
<dbReference type="EMBL" id="PYGC01000027">
    <property type="protein sequence ID" value="PSK80123.1"/>
    <property type="molecule type" value="Genomic_DNA"/>
</dbReference>
<comment type="caution">
    <text evidence="1">The sequence shown here is derived from an EMBL/GenBank/DDBJ whole genome shotgun (WGS) entry which is preliminary data.</text>
</comment>
<evidence type="ECO:0000313" key="1">
    <source>
        <dbReference type="EMBL" id="PSK80123.1"/>
    </source>
</evidence>
<dbReference type="Proteomes" id="UP000240621">
    <property type="component" value="Unassembled WGS sequence"/>
</dbReference>
<gene>
    <name evidence="1" type="ORF">CLV93_1275</name>
</gene>
<accession>A0A2P8C576</accession>
<evidence type="ECO:0000313" key="2">
    <source>
        <dbReference type="Proteomes" id="UP000240621"/>
    </source>
</evidence>
<sequence length="58" mass="6832">MRKEFLLHKDKENGNPPHIQAHLAAQTHRRPLRSQKSLHFSDTQNNQELNCILAFNEQ</sequence>